<accession>A0ABZ2KXN9</accession>
<dbReference type="RefSeq" id="WP_394831400.1">
    <property type="nucleotide sequence ID" value="NZ_CP089929.1"/>
</dbReference>
<keyword evidence="4" id="KW-1185">Reference proteome</keyword>
<sequence length="557" mass="60670">MQSKKSLSHLGLACSALGAAVVGFAGCSESSAPPSPLEEGNPAANSPNASILQLTYDERTKRVGARLNRALEEHEQLFLRVRRGTVPRESTCTELATHGNALQGIAQGDALQFDGPQVDQELLDLPRRFDSEAWVTGPFTESMREELRKGTNAIVETCLLKDGQIRDEQHKTLGYVIDLARDEAETPTGGPARRALSAAAAEPIQSMIKYAERCVQELGEIPFFRKKSGIGEYETFDCRDFEGSDGTGTRAIEGVEGKPIPLTVEDAPKPDCDFAKPVADVDSQNKNYYCVNKCDKPQYLNKGCEPGPTVTTAKNDKGTHWVLLCRAANAPTLDGMSRTKTFRDIAMIGHNPKTGKTCFFQNDIGPANHGDRIPHPADRAKSESIWSSPKGYCTTSCHAADAFVHSPWIDGALRSNGRTIVPKMGEQPDFPISWLDAPYSVVNMDAQGWKIGQQLVSEEAAACTSCHRIAGPGGQGMMKQFSAWGTLSNPNDAYFAHMTSSYSTDFAKSHWMPTNVDGLDAQKWESSKWKKATDHIIHCASSSSPECVFADVPRGRP</sequence>
<proteinExistence type="predicted"/>
<organism evidence="3 4">
    <name type="scientific">Pendulispora rubella</name>
    <dbReference type="NCBI Taxonomy" id="2741070"/>
    <lineage>
        <taxon>Bacteria</taxon>
        <taxon>Pseudomonadati</taxon>
        <taxon>Myxococcota</taxon>
        <taxon>Myxococcia</taxon>
        <taxon>Myxococcales</taxon>
        <taxon>Sorangiineae</taxon>
        <taxon>Pendulisporaceae</taxon>
        <taxon>Pendulispora</taxon>
    </lineage>
</organism>
<evidence type="ECO:0008006" key="5">
    <source>
        <dbReference type="Google" id="ProtNLM"/>
    </source>
</evidence>
<dbReference type="PROSITE" id="PS51257">
    <property type="entry name" value="PROKAR_LIPOPROTEIN"/>
    <property type="match status" value="1"/>
</dbReference>
<keyword evidence="2" id="KW-0732">Signal</keyword>
<dbReference type="Proteomes" id="UP001374803">
    <property type="component" value="Chromosome"/>
</dbReference>
<evidence type="ECO:0000313" key="3">
    <source>
        <dbReference type="EMBL" id="WXB01781.1"/>
    </source>
</evidence>
<reference evidence="3" key="1">
    <citation type="submission" date="2021-12" db="EMBL/GenBank/DDBJ databases">
        <title>Discovery of the Pendulisporaceae a myxobacterial family with distinct sporulation behavior and unique specialized metabolism.</title>
        <authorList>
            <person name="Garcia R."/>
            <person name="Popoff A."/>
            <person name="Bader C.D."/>
            <person name="Loehr J."/>
            <person name="Walesch S."/>
            <person name="Walt C."/>
            <person name="Boldt J."/>
            <person name="Bunk B."/>
            <person name="Haeckl F.J.F.P.J."/>
            <person name="Gunesch A.P."/>
            <person name="Birkelbach J."/>
            <person name="Nuebel U."/>
            <person name="Pietschmann T."/>
            <person name="Bach T."/>
            <person name="Mueller R."/>
        </authorList>
    </citation>
    <scope>NUCLEOTIDE SEQUENCE</scope>
    <source>
        <strain evidence="3">MSr11367</strain>
    </source>
</reference>
<feature type="chain" id="PRO_5047550555" description="Cytochrome c domain-containing protein" evidence="2">
    <location>
        <begin position="26"/>
        <end position="557"/>
    </location>
</feature>
<feature type="signal peptide" evidence="2">
    <location>
        <begin position="1"/>
        <end position="25"/>
    </location>
</feature>
<protein>
    <recommendedName>
        <fullName evidence="5">Cytochrome c domain-containing protein</fullName>
    </recommendedName>
</protein>
<evidence type="ECO:0000256" key="2">
    <source>
        <dbReference type="SAM" id="SignalP"/>
    </source>
</evidence>
<feature type="region of interest" description="Disordered" evidence="1">
    <location>
        <begin position="28"/>
        <end position="48"/>
    </location>
</feature>
<name>A0ABZ2KXN9_9BACT</name>
<dbReference type="EMBL" id="CP089983">
    <property type="protein sequence ID" value="WXB01781.1"/>
    <property type="molecule type" value="Genomic_DNA"/>
</dbReference>
<evidence type="ECO:0000256" key="1">
    <source>
        <dbReference type="SAM" id="MobiDB-lite"/>
    </source>
</evidence>
<gene>
    <name evidence="3" type="ORF">LVJ94_33300</name>
</gene>
<evidence type="ECO:0000313" key="4">
    <source>
        <dbReference type="Proteomes" id="UP001374803"/>
    </source>
</evidence>